<protein>
    <recommendedName>
        <fullName evidence="2">Transposase IS701-like DDE domain-containing protein</fullName>
    </recommendedName>
</protein>
<comment type="caution">
    <text evidence="3">The sequence shown here is derived from an EMBL/GenBank/DDBJ whole genome shotgun (WGS) entry which is preliminary data.</text>
</comment>
<dbReference type="Pfam" id="PF13546">
    <property type="entry name" value="DDE_5"/>
    <property type="match status" value="1"/>
</dbReference>
<sequence>MFLALATERGRALIDRRLYLPERSWSTDPRRRHAARVPDEVQFATKPRLAAEMIAAALDAGITPSWVTGDEAYGQDPQLRAALEARGLGYVMAVACSTRVRINHGRTPVRADVLVRRLPATAWQRHSAGTGAKGPRHYDWAWIHIGTDHHRHLLIRRSRTTGELALYLCWSPTEYPWRSWSASQVSAGAWPSVSFRSGNAGRPEPADAPETLARPRDDCRTTNREVTTHLKVRSCGAYRPA</sequence>
<dbReference type="InterPro" id="IPR038721">
    <property type="entry name" value="IS701-like_DDE_dom"/>
</dbReference>
<name>A0A918B6L0_9ACTN</name>
<reference evidence="3" key="2">
    <citation type="submission" date="2020-09" db="EMBL/GenBank/DDBJ databases">
        <authorList>
            <person name="Sun Q."/>
            <person name="Ohkuma M."/>
        </authorList>
    </citation>
    <scope>NUCLEOTIDE SEQUENCE</scope>
    <source>
        <strain evidence="3">JCM 3131</strain>
    </source>
</reference>
<dbReference type="Proteomes" id="UP000620156">
    <property type="component" value="Unassembled WGS sequence"/>
</dbReference>
<dbReference type="InterPro" id="IPR039365">
    <property type="entry name" value="IS701-like"/>
</dbReference>
<evidence type="ECO:0000256" key="1">
    <source>
        <dbReference type="SAM" id="MobiDB-lite"/>
    </source>
</evidence>
<gene>
    <name evidence="3" type="ORF">GCM10010145_01640</name>
</gene>
<accession>A0A918B6L0</accession>
<evidence type="ECO:0000259" key="2">
    <source>
        <dbReference type="Pfam" id="PF13546"/>
    </source>
</evidence>
<feature type="compositionally biased region" description="Basic and acidic residues" evidence="1">
    <location>
        <begin position="213"/>
        <end position="223"/>
    </location>
</feature>
<feature type="domain" description="Transposase IS701-like DDE" evidence="2">
    <location>
        <begin position="3"/>
        <end position="104"/>
    </location>
</feature>
<dbReference type="PANTHER" id="PTHR33627">
    <property type="entry name" value="TRANSPOSASE"/>
    <property type="match status" value="1"/>
</dbReference>
<evidence type="ECO:0000313" key="4">
    <source>
        <dbReference type="Proteomes" id="UP000620156"/>
    </source>
</evidence>
<dbReference type="PANTHER" id="PTHR33627:SF1">
    <property type="entry name" value="TRANSPOSASE"/>
    <property type="match status" value="1"/>
</dbReference>
<proteinExistence type="predicted"/>
<keyword evidence="4" id="KW-1185">Reference proteome</keyword>
<evidence type="ECO:0000313" key="3">
    <source>
        <dbReference type="EMBL" id="GGQ38068.1"/>
    </source>
</evidence>
<dbReference type="EMBL" id="BMQK01000001">
    <property type="protein sequence ID" value="GGQ38068.1"/>
    <property type="molecule type" value="Genomic_DNA"/>
</dbReference>
<reference evidence="3" key="1">
    <citation type="journal article" date="2014" name="Int. J. Syst. Evol. Microbiol.">
        <title>Complete genome sequence of Corynebacterium casei LMG S-19264T (=DSM 44701T), isolated from a smear-ripened cheese.</title>
        <authorList>
            <consortium name="US DOE Joint Genome Institute (JGI-PGF)"/>
            <person name="Walter F."/>
            <person name="Albersmeier A."/>
            <person name="Kalinowski J."/>
            <person name="Ruckert C."/>
        </authorList>
    </citation>
    <scope>NUCLEOTIDE SEQUENCE</scope>
    <source>
        <strain evidence="3">JCM 3131</strain>
    </source>
</reference>
<dbReference type="AlphaFoldDB" id="A0A918B6L0"/>
<organism evidence="3 4">
    <name type="scientific">Streptomyces ruber</name>
    <dbReference type="NCBI Taxonomy" id="83378"/>
    <lineage>
        <taxon>Bacteria</taxon>
        <taxon>Bacillati</taxon>
        <taxon>Actinomycetota</taxon>
        <taxon>Actinomycetes</taxon>
        <taxon>Kitasatosporales</taxon>
        <taxon>Streptomycetaceae</taxon>
        <taxon>Streptomyces</taxon>
    </lineage>
</organism>
<feature type="region of interest" description="Disordered" evidence="1">
    <location>
        <begin position="196"/>
        <end position="223"/>
    </location>
</feature>